<evidence type="ECO:0000313" key="8">
    <source>
        <dbReference type="EMBL" id="KAK9094787.1"/>
    </source>
</evidence>
<evidence type="ECO:0000313" key="9">
    <source>
        <dbReference type="Proteomes" id="UP001419268"/>
    </source>
</evidence>
<dbReference type="InterPro" id="IPR011009">
    <property type="entry name" value="Kinase-like_dom_sf"/>
</dbReference>
<reference evidence="8 9" key="1">
    <citation type="submission" date="2024-01" db="EMBL/GenBank/DDBJ databases">
        <title>Genome assemblies of Stephania.</title>
        <authorList>
            <person name="Yang L."/>
        </authorList>
    </citation>
    <scope>NUCLEOTIDE SEQUENCE [LARGE SCALE GENOMIC DNA]</scope>
    <source>
        <strain evidence="8">JXDWG</strain>
        <tissue evidence="8">Leaf</tissue>
    </source>
</reference>
<dbReference type="PANTHER" id="PTHR47989:SF5">
    <property type="entry name" value="PROTEIN KINASE DOMAIN-CONTAINING PROTEIN"/>
    <property type="match status" value="1"/>
</dbReference>
<evidence type="ECO:0000259" key="7">
    <source>
        <dbReference type="PROSITE" id="PS50011"/>
    </source>
</evidence>
<dbReference type="AlphaFoldDB" id="A0AAP0EQ25"/>
<feature type="domain" description="Protein kinase" evidence="7">
    <location>
        <begin position="59"/>
        <end position="327"/>
    </location>
</feature>
<protein>
    <recommendedName>
        <fullName evidence="7">Protein kinase domain-containing protein</fullName>
    </recommendedName>
</protein>
<dbReference type="GO" id="GO:0004672">
    <property type="term" value="F:protein kinase activity"/>
    <property type="evidence" value="ECO:0007669"/>
    <property type="project" value="InterPro"/>
</dbReference>
<dbReference type="SUPFAM" id="SSF56112">
    <property type="entry name" value="Protein kinase-like (PK-like)"/>
    <property type="match status" value="1"/>
</dbReference>
<sequence>MGIFSCNSEHSIIACDPYNNKQWKKKNNKKKKKSQVPINETSLIRRFDYSDLEAGTDGFSAESFLGKGSHGSVYKAVLEQGSLVVAVKKMSSGDGNGDVEIEILSRIRSPLFVNLLGFSLDCGGNKLIVVEFMGNGSLFELLHSESRRPPRWAVRVRLAVQIAEAVAVLHSSKPPVIHRDIKSSNVLIDGKFNARLGDFGLALRGNVEDVRVRGTPPAGTLGYIDPGYVVPENLSPKSDVFSFGILLLEIISGRNAIDLNYSPSSVVDWALPKIRHGEFMELCDARIGAPPGGVSVVRKLGVLAARCVSSVAEKRPAMEEVVERLRVVKKAMSESSLIWRNLTRQTKKESANSVGDGMLDDSKEGSFKSPTQGIRRTLSVRNRRRVSSIQTRMNSMREQTSSIVGDRVNRSNSIGSTYEIKFGGSDTSFFHDRLRRARMKKGVTVRMPAVKLSRSRSLDNQRGYVFQLVRKSSNGNRGLDELKQSSCSILLNKEEFSSTEKL</sequence>
<name>A0AAP0EQ25_9MAGN</name>
<evidence type="ECO:0000256" key="3">
    <source>
        <dbReference type="ARBA" id="ARBA00022777"/>
    </source>
</evidence>
<proteinExistence type="predicted"/>
<evidence type="ECO:0000256" key="5">
    <source>
        <dbReference type="PROSITE-ProRule" id="PRU10141"/>
    </source>
</evidence>
<dbReference type="PANTHER" id="PTHR47989">
    <property type="entry name" value="OS01G0750732 PROTEIN"/>
    <property type="match status" value="1"/>
</dbReference>
<dbReference type="GO" id="GO:0005524">
    <property type="term" value="F:ATP binding"/>
    <property type="evidence" value="ECO:0007669"/>
    <property type="project" value="UniProtKB-UniRule"/>
</dbReference>
<dbReference type="InterPro" id="IPR008271">
    <property type="entry name" value="Ser/Thr_kinase_AS"/>
</dbReference>
<evidence type="ECO:0000256" key="2">
    <source>
        <dbReference type="ARBA" id="ARBA00022741"/>
    </source>
</evidence>
<keyword evidence="1" id="KW-0808">Transferase</keyword>
<dbReference type="PROSITE" id="PS50011">
    <property type="entry name" value="PROTEIN_KINASE_DOM"/>
    <property type="match status" value="1"/>
</dbReference>
<dbReference type="Proteomes" id="UP001419268">
    <property type="component" value="Unassembled WGS sequence"/>
</dbReference>
<dbReference type="Pfam" id="PF00069">
    <property type="entry name" value="Pkinase"/>
    <property type="match status" value="1"/>
</dbReference>
<feature type="region of interest" description="Disordered" evidence="6">
    <location>
        <begin position="349"/>
        <end position="373"/>
    </location>
</feature>
<keyword evidence="4 5" id="KW-0067">ATP-binding</keyword>
<accession>A0AAP0EQ25</accession>
<gene>
    <name evidence="8" type="ORF">Scep_026256</name>
</gene>
<dbReference type="PROSITE" id="PS00107">
    <property type="entry name" value="PROTEIN_KINASE_ATP"/>
    <property type="match status" value="1"/>
</dbReference>
<keyword evidence="3" id="KW-0418">Kinase</keyword>
<evidence type="ECO:0000256" key="4">
    <source>
        <dbReference type="ARBA" id="ARBA00022840"/>
    </source>
</evidence>
<comment type="caution">
    <text evidence="8">The sequence shown here is derived from an EMBL/GenBank/DDBJ whole genome shotgun (WGS) entry which is preliminary data.</text>
</comment>
<dbReference type="Gene3D" id="3.30.200.20">
    <property type="entry name" value="Phosphorylase Kinase, domain 1"/>
    <property type="match status" value="1"/>
</dbReference>
<dbReference type="InterPro" id="IPR000719">
    <property type="entry name" value="Prot_kinase_dom"/>
</dbReference>
<dbReference type="Gene3D" id="1.10.510.10">
    <property type="entry name" value="Transferase(Phosphotransferase) domain 1"/>
    <property type="match status" value="1"/>
</dbReference>
<evidence type="ECO:0000256" key="6">
    <source>
        <dbReference type="SAM" id="MobiDB-lite"/>
    </source>
</evidence>
<feature type="binding site" evidence="5">
    <location>
        <position position="89"/>
    </location>
    <ligand>
        <name>ATP</name>
        <dbReference type="ChEBI" id="CHEBI:30616"/>
    </ligand>
</feature>
<evidence type="ECO:0000256" key="1">
    <source>
        <dbReference type="ARBA" id="ARBA00022679"/>
    </source>
</evidence>
<keyword evidence="2 5" id="KW-0547">Nucleotide-binding</keyword>
<keyword evidence="9" id="KW-1185">Reference proteome</keyword>
<dbReference type="EMBL" id="JBBNAG010000011">
    <property type="protein sequence ID" value="KAK9094787.1"/>
    <property type="molecule type" value="Genomic_DNA"/>
</dbReference>
<organism evidence="8 9">
    <name type="scientific">Stephania cephalantha</name>
    <dbReference type="NCBI Taxonomy" id="152367"/>
    <lineage>
        <taxon>Eukaryota</taxon>
        <taxon>Viridiplantae</taxon>
        <taxon>Streptophyta</taxon>
        <taxon>Embryophyta</taxon>
        <taxon>Tracheophyta</taxon>
        <taxon>Spermatophyta</taxon>
        <taxon>Magnoliopsida</taxon>
        <taxon>Ranunculales</taxon>
        <taxon>Menispermaceae</taxon>
        <taxon>Menispermoideae</taxon>
        <taxon>Cissampelideae</taxon>
        <taxon>Stephania</taxon>
    </lineage>
</organism>
<dbReference type="PROSITE" id="PS00108">
    <property type="entry name" value="PROTEIN_KINASE_ST"/>
    <property type="match status" value="1"/>
</dbReference>
<dbReference type="InterPro" id="IPR017441">
    <property type="entry name" value="Protein_kinase_ATP_BS"/>
</dbReference>
<dbReference type="SMART" id="SM00220">
    <property type="entry name" value="S_TKc"/>
    <property type="match status" value="1"/>
</dbReference>